<dbReference type="AlphaFoldDB" id="A0A0M3JBE1"/>
<evidence type="ECO:0000313" key="1">
    <source>
        <dbReference type="WBParaSite" id="ASIM_0000491501-mRNA-1"/>
    </source>
</evidence>
<reference evidence="1" key="1">
    <citation type="submission" date="2017-02" db="UniProtKB">
        <authorList>
            <consortium name="WormBaseParasite"/>
        </authorList>
    </citation>
    <scope>IDENTIFICATION</scope>
</reference>
<sequence length="78" mass="8867">LNPRCPVRCRSEDAVSVFEETPTETSSYTRKKLKTKSMSSTALKTGPFMTIKENEKKVKKKDSTIDLSSLEHELDDED</sequence>
<accession>A0A0M3JBE1</accession>
<proteinExistence type="predicted"/>
<name>A0A0M3JBE1_ANISI</name>
<protein>
    <submittedName>
        <fullName evidence="1">BRCA1 interacting protein C-terminal helicase 1</fullName>
    </submittedName>
</protein>
<organism evidence="1">
    <name type="scientific">Anisakis simplex</name>
    <name type="common">Herring worm</name>
    <dbReference type="NCBI Taxonomy" id="6269"/>
    <lineage>
        <taxon>Eukaryota</taxon>
        <taxon>Metazoa</taxon>
        <taxon>Ecdysozoa</taxon>
        <taxon>Nematoda</taxon>
        <taxon>Chromadorea</taxon>
        <taxon>Rhabditida</taxon>
        <taxon>Spirurina</taxon>
        <taxon>Ascaridomorpha</taxon>
        <taxon>Ascaridoidea</taxon>
        <taxon>Anisakidae</taxon>
        <taxon>Anisakis</taxon>
        <taxon>Anisakis simplex complex</taxon>
    </lineage>
</organism>
<dbReference type="WBParaSite" id="ASIM_0000491501-mRNA-1">
    <property type="protein sequence ID" value="ASIM_0000491501-mRNA-1"/>
    <property type="gene ID" value="ASIM_0000491501"/>
</dbReference>